<feature type="region of interest" description="Disordered" evidence="1">
    <location>
        <begin position="83"/>
        <end position="115"/>
    </location>
</feature>
<dbReference type="EMBL" id="QURH01000745">
    <property type="protein sequence ID" value="RFU38641.1"/>
    <property type="molecule type" value="Genomic_DNA"/>
</dbReference>
<evidence type="ECO:0000313" key="3">
    <source>
        <dbReference type="Proteomes" id="UP000261811"/>
    </source>
</evidence>
<protein>
    <submittedName>
        <fullName evidence="2">Uncharacterized protein</fullName>
    </submittedName>
</protein>
<feature type="non-terminal residue" evidence="2">
    <location>
        <position position="115"/>
    </location>
</feature>
<comment type="caution">
    <text evidence="2">The sequence shown here is derived from an EMBL/GenBank/DDBJ whole genome shotgun (WGS) entry which is preliminary data.</text>
</comment>
<reference evidence="2 3" key="1">
    <citation type="submission" date="2018-08" db="EMBL/GenBank/DDBJ databases">
        <title>Actinomadura jelena sp. nov., a novel Actinomycete isolated from soil in Chad.</title>
        <authorList>
            <person name="Shi L."/>
        </authorList>
    </citation>
    <scope>NUCLEOTIDE SEQUENCE [LARGE SCALE GENOMIC DNA]</scope>
    <source>
        <strain evidence="2 3">NEAU-G17</strain>
    </source>
</reference>
<evidence type="ECO:0000256" key="1">
    <source>
        <dbReference type="SAM" id="MobiDB-lite"/>
    </source>
</evidence>
<feature type="region of interest" description="Disordered" evidence="1">
    <location>
        <begin position="1"/>
        <end position="22"/>
    </location>
</feature>
<accession>A0A372JF53</accession>
<gene>
    <name evidence="2" type="ORF">DZF91_26590</name>
</gene>
<proteinExistence type="predicted"/>
<keyword evidence="3" id="KW-1185">Reference proteome</keyword>
<feature type="compositionally biased region" description="Gly residues" evidence="1">
    <location>
        <begin position="102"/>
        <end position="115"/>
    </location>
</feature>
<dbReference type="RefSeq" id="WP_199486911.1">
    <property type="nucleotide sequence ID" value="NZ_QURH01000745.1"/>
</dbReference>
<organism evidence="2 3">
    <name type="scientific">Actinomadura logoneensis</name>
    <dbReference type="NCBI Taxonomy" id="2293572"/>
    <lineage>
        <taxon>Bacteria</taxon>
        <taxon>Bacillati</taxon>
        <taxon>Actinomycetota</taxon>
        <taxon>Actinomycetes</taxon>
        <taxon>Streptosporangiales</taxon>
        <taxon>Thermomonosporaceae</taxon>
        <taxon>Actinomadura</taxon>
    </lineage>
</organism>
<dbReference type="AlphaFoldDB" id="A0A372JF53"/>
<name>A0A372JF53_9ACTN</name>
<evidence type="ECO:0000313" key="2">
    <source>
        <dbReference type="EMBL" id="RFU38641.1"/>
    </source>
</evidence>
<sequence>MTAEMRTGPASRDGDFRGIDPPALDQLLRQVQQANTAIRGWLAGHRPPPGVSAAGYRQAEQVGQWAADQIGMLSRRYNFAITHPDTGGGVHAPPASPPSPGPSGGNGGGGGGGGG</sequence>
<dbReference type="Proteomes" id="UP000261811">
    <property type="component" value="Unassembled WGS sequence"/>
</dbReference>